<protein>
    <recommendedName>
        <fullName evidence="3">TRAP transporter TAXI family solute receptor</fullName>
    </recommendedName>
</protein>
<comment type="caution">
    <text evidence="1">The sequence shown here is derived from an EMBL/GenBank/DDBJ whole genome shotgun (WGS) entry which is preliminary data.</text>
</comment>
<dbReference type="AlphaFoldDB" id="A0A4R6WQY0"/>
<dbReference type="PANTHER" id="PTHR42941:SF1">
    <property type="entry name" value="SLL1037 PROTEIN"/>
    <property type="match status" value="1"/>
</dbReference>
<evidence type="ECO:0000313" key="1">
    <source>
        <dbReference type="EMBL" id="TDQ80824.1"/>
    </source>
</evidence>
<reference evidence="1 2" key="1">
    <citation type="submission" date="2019-03" db="EMBL/GenBank/DDBJ databases">
        <title>Genomic Encyclopedia of Type Strains, Phase III (KMG-III): the genomes of soil and plant-associated and newly described type strains.</title>
        <authorList>
            <person name="Whitman W."/>
        </authorList>
    </citation>
    <scope>NUCLEOTIDE SEQUENCE [LARGE SCALE GENOMIC DNA]</scope>
    <source>
        <strain evidence="1 2">CGMCC 1.7660</strain>
    </source>
</reference>
<evidence type="ECO:0000313" key="2">
    <source>
        <dbReference type="Proteomes" id="UP000295783"/>
    </source>
</evidence>
<name>A0A4R6WQY0_9PROT</name>
<gene>
    <name evidence="1" type="ORF">A8950_2692</name>
</gene>
<dbReference type="PANTHER" id="PTHR42941">
    <property type="entry name" value="SLL1037 PROTEIN"/>
    <property type="match status" value="1"/>
</dbReference>
<organism evidence="1 2">
    <name type="scientific">Dongia mobilis</name>
    <dbReference type="NCBI Taxonomy" id="578943"/>
    <lineage>
        <taxon>Bacteria</taxon>
        <taxon>Pseudomonadati</taxon>
        <taxon>Pseudomonadota</taxon>
        <taxon>Alphaproteobacteria</taxon>
        <taxon>Rhodospirillales</taxon>
        <taxon>Dongiaceae</taxon>
        <taxon>Dongia</taxon>
    </lineage>
</organism>
<accession>A0A4R6WQY0</accession>
<dbReference type="EMBL" id="SNYW01000010">
    <property type="protein sequence ID" value="TDQ80824.1"/>
    <property type="molecule type" value="Genomic_DNA"/>
</dbReference>
<dbReference type="Proteomes" id="UP000295783">
    <property type="component" value="Unassembled WGS sequence"/>
</dbReference>
<dbReference type="InterPro" id="IPR011852">
    <property type="entry name" value="TRAP_TAXI"/>
</dbReference>
<dbReference type="Gene3D" id="3.40.190.10">
    <property type="entry name" value="Periplasmic binding protein-like II"/>
    <property type="match status" value="2"/>
</dbReference>
<dbReference type="NCBIfam" id="TIGR02122">
    <property type="entry name" value="TRAP_TAXI"/>
    <property type="match status" value="1"/>
</dbReference>
<keyword evidence="2" id="KW-1185">Reference proteome</keyword>
<dbReference type="Pfam" id="PF16868">
    <property type="entry name" value="NMT1_3"/>
    <property type="match status" value="1"/>
</dbReference>
<sequence>MSRSPLNDMPAATRRLLARCALLLGLAAIGAAVAFGLTRIGFGEGTGGKPGTALAQDLSYFRIGAGAPGTPVSDLAGLVSGAISNPPGSRSCEEGGSCGIPGMIGLAQTSTGSVDNLALLRDGAIESAVAQADIAYLAFAGKDAFKKPGAAKDFRAIAGLGRINVKIILPAESKIADIAGLKGKKVNLGLENSDNMLTARQVLAHYGLTTKSYKGRYDDVATAGEALKAGKIDAMIVVDAPDSRDVTALAEAMPIRLLPIVGEVADKIVKSTPYYSAGAISPERFKGVGQTQTLELVAVWLVSRSLDDETAYELTRAVWAMTSRRLQDQALASGRPLDLDLALAGVSVPFHPGALRYYDEKGVTRFLPAALRPDKDGNVGESAPTN</sequence>
<proteinExistence type="predicted"/>
<evidence type="ECO:0008006" key="3">
    <source>
        <dbReference type="Google" id="ProtNLM"/>
    </source>
</evidence>
<dbReference type="SUPFAM" id="SSF53850">
    <property type="entry name" value="Periplasmic binding protein-like II"/>
    <property type="match status" value="1"/>
</dbReference>